<protein>
    <submittedName>
        <fullName evidence="1">Uncharacterized protein</fullName>
    </submittedName>
</protein>
<dbReference type="PANTHER" id="PTHR10127">
    <property type="entry name" value="DISCOIDIN, CUB, EGF, LAMININ , AND ZINC METALLOPROTEASE DOMAIN CONTAINING"/>
    <property type="match status" value="1"/>
</dbReference>
<dbReference type="InterPro" id="IPR034035">
    <property type="entry name" value="Astacin-like_dom"/>
</dbReference>
<dbReference type="SUPFAM" id="SSF55486">
    <property type="entry name" value="Metalloproteases ('zincins'), catalytic domain"/>
    <property type="match status" value="1"/>
</dbReference>
<dbReference type="InterPro" id="IPR001506">
    <property type="entry name" value="Peptidase_M12A"/>
</dbReference>
<dbReference type="PANTHER" id="PTHR10127:SF850">
    <property type="entry name" value="METALLOENDOPEPTIDASE"/>
    <property type="match status" value="1"/>
</dbReference>
<dbReference type="Gene3D" id="3.40.390.10">
    <property type="entry name" value="Collagenase (Catalytic Domain)"/>
    <property type="match status" value="1"/>
</dbReference>
<dbReference type="PROSITE" id="PS51864">
    <property type="entry name" value="ASTACIN"/>
    <property type="match status" value="1"/>
</dbReference>
<dbReference type="Pfam" id="PF01400">
    <property type="entry name" value="Astacin"/>
    <property type="match status" value="1"/>
</dbReference>
<sequence length="613" mass="68282">MGDGEQEELLVVRGPPSSDVPRMIILWMLIAAVLFFGLAFFGVMVSWHLLMPMSPQDVETKKLADVVLQLVHDEKLKQEALQVEGDAVWEKDLHADGEKIMDLLRSMETKLSPEAAAKLGVEVTATDLARIFGVTSAHGHPMSLEDVKRGAFQGDMMPKDFAQLERFVSHADDARVMKRLAKKKRRRLTSGERNFGAGEPWTGGVVNYCFQENIASGAQKAIRFAIKQYKKAVPCLQFVDVGLGPSGKSCMQSPAILVTSEKDGCWSYVGMLRDEEVQQLNLETPGCDSVGTAMHELGHALGMEHEQSRPDRDEYVKIYSHRIEDGNADQFTKSENGDMERPYDLMSLMHYESDAFSKNGKPTIVAKDKAYELYTSNPSQFHRYKMGNRVGLTQMDADQVADLYRAENGLCVSHLLSKVGEDAPCSDLQKDGKKWLDEYGQECKDYVQMEADGQIDDCGEYSAGDYCCDCGGGLRLQEWSWECDLCKTFSAGGCSCKTGPWSVFNHTSLTTCGNPGYLNHFAMCRVPDSCHRSSLLGGLRVAPCAPYTGLTDEGCRCLRRKRWNYHGQEVLGTCGNPDGKTKAWCFVVDPEECEGKTWGYCEEAKVDWHITNV</sequence>
<evidence type="ECO:0000313" key="1">
    <source>
        <dbReference type="EMBL" id="CAK9037627.1"/>
    </source>
</evidence>
<dbReference type="Proteomes" id="UP001642484">
    <property type="component" value="Unassembled WGS sequence"/>
</dbReference>
<dbReference type="PRINTS" id="PR00480">
    <property type="entry name" value="ASTACIN"/>
</dbReference>
<accession>A0ABP0LH59</accession>
<reference evidence="1 2" key="1">
    <citation type="submission" date="2024-02" db="EMBL/GenBank/DDBJ databases">
        <authorList>
            <person name="Chen Y."/>
            <person name="Shah S."/>
            <person name="Dougan E. K."/>
            <person name="Thang M."/>
            <person name="Chan C."/>
        </authorList>
    </citation>
    <scope>NUCLEOTIDE SEQUENCE [LARGE SCALE GENOMIC DNA]</scope>
</reference>
<gene>
    <name evidence="1" type="ORF">CCMP2556_LOCUS20743</name>
</gene>
<proteinExistence type="predicted"/>
<organism evidence="1 2">
    <name type="scientific">Durusdinium trenchii</name>
    <dbReference type="NCBI Taxonomy" id="1381693"/>
    <lineage>
        <taxon>Eukaryota</taxon>
        <taxon>Sar</taxon>
        <taxon>Alveolata</taxon>
        <taxon>Dinophyceae</taxon>
        <taxon>Suessiales</taxon>
        <taxon>Symbiodiniaceae</taxon>
        <taxon>Durusdinium</taxon>
    </lineage>
</organism>
<dbReference type="SMART" id="SM00235">
    <property type="entry name" value="ZnMc"/>
    <property type="match status" value="1"/>
</dbReference>
<name>A0ABP0LH59_9DINO</name>
<dbReference type="InterPro" id="IPR024079">
    <property type="entry name" value="MetalloPept_cat_dom_sf"/>
</dbReference>
<evidence type="ECO:0000313" key="2">
    <source>
        <dbReference type="Proteomes" id="UP001642484"/>
    </source>
</evidence>
<dbReference type="EMBL" id="CAXAMN010012224">
    <property type="protein sequence ID" value="CAK9037627.1"/>
    <property type="molecule type" value="Genomic_DNA"/>
</dbReference>
<comment type="caution">
    <text evidence="1">The sequence shown here is derived from an EMBL/GenBank/DDBJ whole genome shotgun (WGS) entry which is preliminary data.</text>
</comment>
<dbReference type="InterPro" id="IPR006026">
    <property type="entry name" value="Peptidase_Metallo"/>
</dbReference>
<keyword evidence="2" id="KW-1185">Reference proteome</keyword>
<dbReference type="CDD" id="cd04280">
    <property type="entry name" value="ZnMc_astacin_like"/>
    <property type="match status" value="1"/>
</dbReference>